<evidence type="ECO:0000313" key="2">
    <source>
        <dbReference type="EMBL" id="CAH3137277.1"/>
    </source>
</evidence>
<protein>
    <submittedName>
        <fullName evidence="2">Uncharacterized protein</fullName>
    </submittedName>
</protein>
<proteinExistence type="predicted"/>
<feature type="region of interest" description="Disordered" evidence="1">
    <location>
        <begin position="1"/>
        <end position="83"/>
    </location>
</feature>
<dbReference type="Proteomes" id="UP001159405">
    <property type="component" value="Unassembled WGS sequence"/>
</dbReference>
<name>A0ABN8P806_9CNID</name>
<sequence>NEAVWDVKTSARAVRADHPPQSVLQVRPLNQTTTAVHKISPRSDHHNRQSDESQIRLQIRPCSNSDIRPSSDQTTRSDQPTDYHPWLLHLKSAQHTQPREMVQVRCIVCGLGQGGY</sequence>
<evidence type="ECO:0000313" key="3">
    <source>
        <dbReference type="Proteomes" id="UP001159405"/>
    </source>
</evidence>
<comment type="caution">
    <text evidence="2">The sequence shown here is derived from an EMBL/GenBank/DDBJ whole genome shotgun (WGS) entry which is preliminary data.</text>
</comment>
<feature type="compositionally biased region" description="Basic and acidic residues" evidence="1">
    <location>
        <begin position="41"/>
        <end position="54"/>
    </location>
</feature>
<feature type="compositionally biased region" description="Polar residues" evidence="1">
    <location>
        <begin position="61"/>
        <end position="80"/>
    </location>
</feature>
<feature type="non-terminal residue" evidence="2">
    <location>
        <position position="116"/>
    </location>
</feature>
<organism evidence="2 3">
    <name type="scientific">Porites lobata</name>
    <dbReference type="NCBI Taxonomy" id="104759"/>
    <lineage>
        <taxon>Eukaryota</taxon>
        <taxon>Metazoa</taxon>
        <taxon>Cnidaria</taxon>
        <taxon>Anthozoa</taxon>
        <taxon>Hexacorallia</taxon>
        <taxon>Scleractinia</taxon>
        <taxon>Fungiina</taxon>
        <taxon>Poritidae</taxon>
        <taxon>Porites</taxon>
    </lineage>
</organism>
<feature type="non-terminal residue" evidence="2">
    <location>
        <position position="1"/>
    </location>
</feature>
<gene>
    <name evidence="2" type="ORF">PLOB_00038913</name>
</gene>
<feature type="compositionally biased region" description="Polar residues" evidence="1">
    <location>
        <begin position="22"/>
        <end position="35"/>
    </location>
</feature>
<keyword evidence="3" id="KW-1185">Reference proteome</keyword>
<evidence type="ECO:0000256" key="1">
    <source>
        <dbReference type="SAM" id="MobiDB-lite"/>
    </source>
</evidence>
<dbReference type="EMBL" id="CALNXK010000059">
    <property type="protein sequence ID" value="CAH3137277.1"/>
    <property type="molecule type" value="Genomic_DNA"/>
</dbReference>
<accession>A0ABN8P806</accession>
<reference evidence="2 3" key="1">
    <citation type="submission" date="2022-05" db="EMBL/GenBank/DDBJ databases">
        <authorList>
            <consortium name="Genoscope - CEA"/>
            <person name="William W."/>
        </authorList>
    </citation>
    <scope>NUCLEOTIDE SEQUENCE [LARGE SCALE GENOMIC DNA]</scope>
</reference>